<proteinExistence type="predicted"/>
<name>A0A0A9FWE3_ARUDO</name>
<reference evidence="1" key="1">
    <citation type="submission" date="2014-09" db="EMBL/GenBank/DDBJ databases">
        <authorList>
            <person name="Magalhaes I.L.F."/>
            <person name="Oliveira U."/>
            <person name="Santos F.R."/>
            <person name="Vidigal T.H.D.A."/>
            <person name="Brescovit A.D."/>
            <person name="Santos A.J."/>
        </authorList>
    </citation>
    <scope>NUCLEOTIDE SEQUENCE</scope>
    <source>
        <tissue evidence="1">Shoot tissue taken approximately 20 cm above the soil surface</tissue>
    </source>
</reference>
<sequence length="63" mass="7355">MKPIEQFRVHPLVHWPLLPPFQLLQHLECLLRPPSPAHLLQQSPVGDHIRLPLTIQHIQQHPS</sequence>
<dbReference type="AlphaFoldDB" id="A0A0A9FWE3"/>
<reference evidence="1" key="2">
    <citation type="journal article" date="2015" name="Data Brief">
        <title>Shoot transcriptome of the giant reed, Arundo donax.</title>
        <authorList>
            <person name="Barrero R.A."/>
            <person name="Guerrero F.D."/>
            <person name="Moolhuijzen P."/>
            <person name="Goolsby J.A."/>
            <person name="Tidwell J."/>
            <person name="Bellgard S.E."/>
            <person name="Bellgard M.I."/>
        </authorList>
    </citation>
    <scope>NUCLEOTIDE SEQUENCE</scope>
    <source>
        <tissue evidence="1">Shoot tissue taken approximately 20 cm above the soil surface</tissue>
    </source>
</reference>
<dbReference type="EMBL" id="GBRH01185218">
    <property type="protein sequence ID" value="JAE12678.1"/>
    <property type="molecule type" value="Transcribed_RNA"/>
</dbReference>
<evidence type="ECO:0000313" key="1">
    <source>
        <dbReference type="EMBL" id="JAE12678.1"/>
    </source>
</evidence>
<accession>A0A0A9FWE3</accession>
<organism evidence="1">
    <name type="scientific">Arundo donax</name>
    <name type="common">Giant reed</name>
    <name type="synonym">Donax arundinaceus</name>
    <dbReference type="NCBI Taxonomy" id="35708"/>
    <lineage>
        <taxon>Eukaryota</taxon>
        <taxon>Viridiplantae</taxon>
        <taxon>Streptophyta</taxon>
        <taxon>Embryophyta</taxon>
        <taxon>Tracheophyta</taxon>
        <taxon>Spermatophyta</taxon>
        <taxon>Magnoliopsida</taxon>
        <taxon>Liliopsida</taxon>
        <taxon>Poales</taxon>
        <taxon>Poaceae</taxon>
        <taxon>PACMAD clade</taxon>
        <taxon>Arundinoideae</taxon>
        <taxon>Arundineae</taxon>
        <taxon>Arundo</taxon>
    </lineage>
</organism>
<protein>
    <submittedName>
        <fullName evidence="1">Uncharacterized protein</fullName>
    </submittedName>
</protein>